<accession>A0A8E2DS26</accession>
<dbReference type="OrthoDB" id="3269666at2759"/>
<reference evidence="2 3" key="1">
    <citation type="submission" date="2016-07" db="EMBL/GenBank/DDBJ databases">
        <title>Draft genome of the white-rot fungus Obba rivulosa 3A-2.</title>
        <authorList>
            <consortium name="DOE Joint Genome Institute"/>
            <person name="Miettinen O."/>
            <person name="Riley R."/>
            <person name="Acob R."/>
            <person name="Barry K."/>
            <person name="Cullen D."/>
            <person name="De Vries R."/>
            <person name="Hainaut M."/>
            <person name="Hatakka A."/>
            <person name="Henrissat B."/>
            <person name="Hilden K."/>
            <person name="Kuo R."/>
            <person name="Labutti K."/>
            <person name="Lipzen A."/>
            <person name="Makela M.R."/>
            <person name="Sandor L."/>
            <person name="Spatafora J.W."/>
            <person name="Grigoriev I.V."/>
            <person name="Hibbett D.S."/>
        </authorList>
    </citation>
    <scope>NUCLEOTIDE SEQUENCE [LARGE SCALE GENOMIC DNA]</scope>
    <source>
        <strain evidence="2 3">3A-2</strain>
    </source>
</reference>
<organism evidence="2 3">
    <name type="scientific">Obba rivulosa</name>
    <dbReference type="NCBI Taxonomy" id="1052685"/>
    <lineage>
        <taxon>Eukaryota</taxon>
        <taxon>Fungi</taxon>
        <taxon>Dikarya</taxon>
        <taxon>Basidiomycota</taxon>
        <taxon>Agaricomycotina</taxon>
        <taxon>Agaricomycetes</taxon>
        <taxon>Polyporales</taxon>
        <taxon>Gelatoporiaceae</taxon>
        <taxon>Obba</taxon>
    </lineage>
</organism>
<dbReference type="EMBL" id="KV722341">
    <property type="protein sequence ID" value="OCH94666.1"/>
    <property type="molecule type" value="Genomic_DNA"/>
</dbReference>
<dbReference type="Proteomes" id="UP000250043">
    <property type="component" value="Unassembled WGS sequence"/>
</dbReference>
<feature type="compositionally biased region" description="Polar residues" evidence="1">
    <location>
        <begin position="161"/>
        <end position="178"/>
    </location>
</feature>
<feature type="region of interest" description="Disordered" evidence="1">
    <location>
        <begin position="156"/>
        <end position="213"/>
    </location>
</feature>
<name>A0A8E2DS26_9APHY</name>
<evidence type="ECO:0000313" key="3">
    <source>
        <dbReference type="Proteomes" id="UP000250043"/>
    </source>
</evidence>
<protein>
    <submittedName>
        <fullName evidence="2">Uncharacterized protein</fullName>
    </submittedName>
</protein>
<sequence>MSSDMSSDKIIPPAPRGSSDARLETTAAWQAAEASDDRLAHEVAENADQLQYAAHAAAEQAKVKEPQAVSAVNQLEAGLANQTNTAAAQGKFDVESAKATGAKALEQAKNIASNAIQTAQSMIPESATAAASSAVQTGKEYLSAAQAAAQPAVEKAKNYASGASPSSVTGVGTVQSRPNEPPATSAPLESGPHVVGNPYPATASGQSVKVAEV</sequence>
<evidence type="ECO:0000256" key="1">
    <source>
        <dbReference type="SAM" id="MobiDB-lite"/>
    </source>
</evidence>
<gene>
    <name evidence="2" type="ORF">OBBRIDRAFT_788922</name>
</gene>
<keyword evidence="3" id="KW-1185">Reference proteome</keyword>
<proteinExistence type="predicted"/>
<feature type="region of interest" description="Disordered" evidence="1">
    <location>
        <begin position="1"/>
        <end position="39"/>
    </location>
</feature>
<evidence type="ECO:0000313" key="2">
    <source>
        <dbReference type="EMBL" id="OCH94666.1"/>
    </source>
</evidence>
<dbReference type="AlphaFoldDB" id="A0A8E2DS26"/>